<gene>
    <name evidence="1" type="ORF">NB646_10230</name>
</gene>
<name>A0A9E9LBP0_9BURK</name>
<protein>
    <submittedName>
        <fullName evidence="1">Uncharacterized protein</fullName>
    </submittedName>
</protein>
<proteinExistence type="predicted"/>
<dbReference type="EMBL" id="CP098251">
    <property type="protein sequence ID" value="WAV91158.1"/>
    <property type="molecule type" value="Genomic_DNA"/>
</dbReference>
<evidence type="ECO:0000313" key="1">
    <source>
        <dbReference type="EMBL" id="WAV91158.1"/>
    </source>
</evidence>
<reference evidence="1" key="1">
    <citation type="journal article" date="2022" name="Front. Microbiol.">
        <title>New perspectives on an old grouping: The genomic and phenotypic variability of Oxalobacter formigenes and the implications for calcium oxalate stone prevention.</title>
        <authorList>
            <person name="Chmiel J.A."/>
            <person name="Carr C."/>
            <person name="Stuivenberg G.A."/>
            <person name="Venema R."/>
            <person name="Chanyi R.M."/>
            <person name="Al K.F."/>
            <person name="Giguere D."/>
            <person name="Say H."/>
            <person name="Akouris P.P."/>
            <person name="Dominguez Romero S.A."/>
            <person name="Kwong A."/>
            <person name="Tai V."/>
            <person name="Koval S.F."/>
            <person name="Razvi H."/>
            <person name="Bjazevic J."/>
            <person name="Burton J.P."/>
        </authorList>
    </citation>
    <scope>NUCLEOTIDE SEQUENCE</scope>
    <source>
        <strain evidence="1">OxK</strain>
    </source>
</reference>
<accession>A0A9E9LBP0</accession>
<sequence length="55" mass="5933">MPTDRLIISSIILARTEKDNTAASVMLMLPIQTTASSVKISDVLISGSLCHRFSV</sequence>
<dbReference type="Proteomes" id="UP001164819">
    <property type="component" value="Chromosome"/>
</dbReference>
<organism evidence="1">
    <name type="scientific">Oxalobacter aliiformigenes</name>
    <dbReference type="NCBI Taxonomy" id="2946593"/>
    <lineage>
        <taxon>Bacteria</taxon>
        <taxon>Pseudomonadati</taxon>
        <taxon>Pseudomonadota</taxon>
        <taxon>Betaproteobacteria</taxon>
        <taxon>Burkholderiales</taxon>
        <taxon>Oxalobacteraceae</taxon>
        <taxon>Oxalobacter</taxon>
    </lineage>
</organism>
<dbReference type="AlphaFoldDB" id="A0A9E9LBP0"/>
<dbReference type="RefSeq" id="WP_269284826.1">
    <property type="nucleotide sequence ID" value="NZ_CP098251.1"/>
</dbReference>